<keyword evidence="2" id="KW-0732">Signal</keyword>
<feature type="region of interest" description="Disordered" evidence="1">
    <location>
        <begin position="367"/>
        <end position="429"/>
    </location>
</feature>
<dbReference type="EMBL" id="JABEXW010001140">
    <property type="protein sequence ID" value="KAF4946801.1"/>
    <property type="molecule type" value="Genomic_DNA"/>
</dbReference>
<dbReference type="OrthoDB" id="3565018at2759"/>
<keyword evidence="4" id="KW-1185">Reference proteome</keyword>
<evidence type="ECO:0000256" key="1">
    <source>
        <dbReference type="SAM" id="MobiDB-lite"/>
    </source>
</evidence>
<reference evidence="3" key="1">
    <citation type="journal article" date="2020" name="BMC Genomics">
        <title>Correction to: Identification and distribution of gene clusters required for synthesis of sphingolipid metabolism inhibitors in diverse species of the filamentous fungus Fusarium.</title>
        <authorList>
            <person name="Kim H.S."/>
            <person name="Lohmar J.M."/>
            <person name="Busman M."/>
            <person name="Brown D.W."/>
            <person name="Naumann T.A."/>
            <person name="Divon H.H."/>
            <person name="Lysoe E."/>
            <person name="Uhlig S."/>
            <person name="Proctor R.H."/>
        </authorList>
    </citation>
    <scope>NUCLEOTIDE SEQUENCE</scope>
    <source>
        <strain evidence="3">NRRL 20472</strain>
    </source>
</reference>
<organism evidence="3 4">
    <name type="scientific">Fusarium sarcochroum</name>
    <dbReference type="NCBI Taxonomy" id="1208366"/>
    <lineage>
        <taxon>Eukaryota</taxon>
        <taxon>Fungi</taxon>
        <taxon>Dikarya</taxon>
        <taxon>Ascomycota</taxon>
        <taxon>Pezizomycotina</taxon>
        <taxon>Sordariomycetes</taxon>
        <taxon>Hypocreomycetidae</taxon>
        <taxon>Hypocreales</taxon>
        <taxon>Nectriaceae</taxon>
        <taxon>Fusarium</taxon>
        <taxon>Fusarium lateritium species complex</taxon>
    </lineage>
</organism>
<sequence>MAEVTGLVLGLMPPLMAAAEAFDKAFKPRDLKLHEAVIERQSLILKNTLEVLLYDSIPPENVKEMLSDTANPKWRDPEIAETLRQRLGDVNYKYFLDSFRGLHETIISLRESLQKIQGKSKRDFLLSGKALRWAAMQDRTRQQLEDVQRHNESLAAVAQTSMYVYQSRQSAQALKNIQDALSNFRDVERIAQNVEAIAMGRITVPEEIDDSISEYSVRTEDENENLTLSYLSLTLETKDEATQLIEQDALLDTGASFCAISVELAQELRLEIDQNTAGGEFNTAILDQTLHTAGKVQLRMRWMSDTRQRQGTKIWVHVIYGLSEPLILSHDFTHNHPEVWNVAKKMVKPVEKLQALWFGKRGTEEEKRQQELRAQQLAKNKARTEAGGLAQGQGSAGMTASVASGSASTDPSTSTTSASGSTKDSETRS</sequence>
<proteinExistence type="predicted"/>
<dbReference type="PANTHER" id="PTHR35186">
    <property type="entry name" value="ANK_REP_REGION DOMAIN-CONTAINING PROTEIN"/>
    <property type="match status" value="1"/>
</dbReference>
<dbReference type="Gene3D" id="2.40.70.10">
    <property type="entry name" value="Acid Proteases"/>
    <property type="match status" value="1"/>
</dbReference>
<dbReference type="InterPro" id="IPR021109">
    <property type="entry name" value="Peptidase_aspartic_dom_sf"/>
</dbReference>
<evidence type="ECO:0000256" key="2">
    <source>
        <dbReference type="SAM" id="SignalP"/>
    </source>
</evidence>
<gene>
    <name evidence="3" type="ORF">FSARC_14111</name>
</gene>
<evidence type="ECO:0008006" key="5">
    <source>
        <dbReference type="Google" id="ProtNLM"/>
    </source>
</evidence>
<name>A0A8H4WQZ0_9HYPO</name>
<dbReference type="Proteomes" id="UP000622797">
    <property type="component" value="Unassembled WGS sequence"/>
</dbReference>
<comment type="caution">
    <text evidence="3">The sequence shown here is derived from an EMBL/GenBank/DDBJ whole genome shotgun (WGS) entry which is preliminary data.</text>
</comment>
<dbReference type="PANTHER" id="PTHR35186:SF4">
    <property type="entry name" value="PRION-INHIBITION AND PROPAGATION HELO DOMAIN-CONTAINING PROTEIN"/>
    <property type="match status" value="1"/>
</dbReference>
<evidence type="ECO:0000313" key="4">
    <source>
        <dbReference type="Proteomes" id="UP000622797"/>
    </source>
</evidence>
<protein>
    <recommendedName>
        <fullName evidence="5">Peptidase A2 domain-containing protein</fullName>
    </recommendedName>
</protein>
<reference evidence="3" key="2">
    <citation type="submission" date="2020-05" db="EMBL/GenBank/DDBJ databases">
        <authorList>
            <person name="Kim H.-S."/>
            <person name="Proctor R.H."/>
            <person name="Brown D.W."/>
        </authorList>
    </citation>
    <scope>NUCLEOTIDE SEQUENCE</scope>
    <source>
        <strain evidence="3">NRRL 20472</strain>
    </source>
</reference>
<evidence type="ECO:0000313" key="3">
    <source>
        <dbReference type="EMBL" id="KAF4946801.1"/>
    </source>
</evidence>
<feature type="signal peptide" evidence="2">
    <location>
        <begin position="1"/>
        <end position="18"/>
    </location>
</feature>
<dbReference type="AlphaFoldDB" id="A0A8H4WQZ0"/>
<feature type="compositionally biased region" description="Low complexity" evidence="1">
    <location>
        <begin position="404"/>
        <end position="422"/>
    </location>
</feature>
<feature type="chain" id="PRO_5034304681" description="Peptidase A2 domain-containing protein" evidence="2">
    <location>
        <begin position="19"/>
        <end position="429"/>
    </location>
</feature>
<accession>A0A8H4WQZ0</accession>